<evidence type="ECO:0000256" key="1">
    <source>
        <dbReference type="SAM" id="Phobius"/>
    </source>
</evidence>
<evidence type="ECO:0000313" key="2">
    <source>
        <dbReference type="EMBL" id="QNN53035.1"/>
    </source>
</evidence>
<proteinExistence type="predicted"/>
<feature type="transmembrane region" description="Helical" evidence="1">
    <location>
        <begin position="6"/>
        <end position="28"/>
    </location>
</feature>
<evidence type="ECO:0008006" key="4">
    <source>
        <dbReference type="Google" id="ProtNLM"/>
    </source>
</evidence>
<reference evidence="2 3" key="1">
    <citation type="submission" date="2020-08" db="EMBL/GenBank/DDBJ databases">
        <title>Genome sequence of Nocardioides mesophilus KACC 16243T.</title>
        <authorList>
            <person name="Hyun D.-W."/>
            <person name="Bae J.-W."/>
        </authorList>
    </citation>
    <scope>NUCLEOTIDE SEQUENCE [LARGE SCALE GENOMIC DNA]</scope>
    <source>
        <strain evidence="2 3">KACC 16243</strain>
    </source>
</reference>
<dbReference type="RefSeq" id="WP_187578877.1">
    <property type="nucleotide sequence ID" value="NZ_CP060713.1"/>
</dbReference>
<accession>A0A7G9RBR0</accession>
<dbReference type="AlphaFoldDB" id="A0A7G9RBR0"/>
<keyword evidence="1" id="KW-0812">Transmembrane</keyword>
<gene>
    <name evidence="2" type="ORF">H9L09_00560</name>
</gene>
<keyword evidence="1" id="KW-1133">Transmembrane helix</keyword>
<evidence type="ECO:0000313" key="3">
    <source>
        <dbReference type="Proteomes" id="UP000515947"/>
    </source>
</evidence>
<name>A0A7G9RBR0_9ACTN</name>
<dbReference type="Proteomes" id="UP000515947">
    <property type="component" value="Chromosome"/>
</dbReference>
<organism evidence="2 3">
    <name type="scientific">Nocardioides mesophilus</name>
    <dbReference type="NCBI Taxonomy" id="433659"/>
    <lineage>
        <taxon>Bacteria</taxon>
        <taxon>Bacillati</taxon>
        <taxon>Actinomycetota</taxon>
        <taxon>Actinomycetes</taxon>
        <taxon>Propionibacteriales</taxon>
        <taxon>Nocardioidaceae</taxon>
        <taxon>Nocardioides</taxon>
    </lineage>
</organism>
<protein>
    <recommendedName>
        <fullName evidence="4">DUF2613 family protein</fullName>
    </recommendedName>
</protein>
<keyword evidence="3" id="KW-1185">Reference proteome</keyword>
<sequence>MMGSSIVGVIVAAVAGAVVSLVATFGLVATVSAPPDVADQAAIVQYADA</sequence>
<dbReference type="EMBL" id="CP060713">
    <property type="protein sequence ID" value="QNN53035.1"/>
    <property type="molecule type" value="Genomic_DNA"/>
</dbReference>
<keyword evidence="1" id="KW-0472">Membrane</keyword>
<dbReference type="KEGG" id="nmes:H9L09_00560"/>